<organism evidence="1 2">
    <name type="scientific">Streptomyces albiaxialis</name>
    <dbReference type="NCBI Taxonomy" id="329523"/>
    <lineage>
        <taxon>Bacteria</taxon>
        <taxon>Bacillati</taxon>
        <taxon>Actinomycetota</taxon>
        <taxon>Actinomycetes</taxon>
        <taxon>Kitasatosporales</taxon>
        <taxon>Streptomycetaceae</taxon>
        <taxon>Streptomyces</taxon>
    </lineage>
</organism>
<name>A0ABN2X6V7_9ACTN</name>
<comment type="caution">
    <text evidence="1">The sequence shown here is derived from an EMBL/GenBank/DDBJ whole genome shotgun (WGS) entry which is preliminary data.</text>
</comment>
<sequence>MREKMTTRTLRGCGSLAPFRGSFWAAAPSPPSPVVPLVPFVLMPGTLPLLAARLVQYHDDSRALTSRASSKF</sequence>
<gene>
    <name evidence="1" type="ORF">GCM10009801_80800</name>
</gene>
<proteinExistence type="predicted"/>
<protein>
    <submittedName>
        <fullName evidence="1">Uncharacterized protein</fullName>
    </submittedName>
</protein>
<dbReference type="EMBL" id="BAAAPE010000032">
    <property type="protein sequence ID" value="GAA2104882.1"/>
    <property type="molecule type" value="Genomic_DNA"/>
</dbReference>
<evidence type="ECO:0000313" key="1">
    <source>
        <dbReference type="EMBL" id="GAA2104882.1"/>
    </source>
</evidence>
<reference evidence="1 2" key="1">
    <citation type="journal article" date="2019" name="Int. J. Syst. Evol. Microbiol.">
        <title>The Global Catalogue of Microorganisms (GCM) 10K type strain sequencing project: providing services to taxonomists for standard genome sequencing and annotation.</title>
        <authorList>
            <consortium name="The Broad Institute Genomics Platform"/>
            <consortium name="The Broad Institute Genome Sequencing Center for Infectious Disease"/>
            <person name="Wu L."/>
            <person name="Ma J."/>
        </authorList>
    </citation>
    <scope>NUCLEOTIDE SEQUENCE [LARGE SCALE GENOMIC DNA]</scope>
    <source>
        <strain evidence="1 2">JCM 15478</strain>
    </source>
</reference>
<accession>A0ABN2X6V7</accession>
<dbReference type="Proteomes" id="UP001500016">
    <property type="component" value="Unassembled WGS sequence"/>
</dbReference>
<keyword evidence="2" id="KW-1185">Reference proteome</keyword>
<evidence type="ECO:0000313" key="2">
    <source>
        <dbReference type="Proteomes" id="UP001500016"/>
    </source>
</evidence>